<keyword evidence="5" id="KW-1185">Reference proteome</keyword>
<organism evidence="4 5">
    <name type="scientific">Favolaschia claudopus</name>
    <dbReference type="NCBI Taxonomy" id="2862362"/>
    <lineage>
        <taxon>Eukaryota</taxon>
        <taxon>Fungi</taxon>
        <taxon>Dikarya</taxon>
        <taxon>Basidiomycota</taxon>
        <taxon>Agaricomycotina</taxon>
        <taxon>Agaricomycetes</taxon>
        <taxon>Agaricomycetidae</taxon>
        <taxon>Agaricales</taxon>
        <taxon>Marasmiineae</taxon>
        <taxon>Mycenaceae</taxon>
        <taxon>Favolaschia</taxon>
    </lineage>
</organism>
<dbReference type="SUPFAM" id="SSF52540">
    <property type="entry name" value="P-loop containing nucleoside triphosphate hydrolases"/>
    <property type="match status" value="1"/>
</dbReference>
<protein>
    <recommendedName>
        <fullName evidence="3">Nephrocystin 3-like N-terminal domain-containing protein</fullName>
    </recommendedName>
</protein>
<feature type="region of interest" description="Disordered" evidence="2">
    <location>
        <begin position="14"/>
        <end position="41"/>
    </location>
</feature>
<evidence type="ECO:0000259" key="3">
    <source>
        <dbReference type="Pfam" id="PF24883"/>
    </source>
</evidence>
<dbReference type="PANTHER" id="PTHR10039:SF17">
    <property type="entry name" value="FUNGAL STAND N-TERMINAL GOODBYE DOMAIN-CONTAINING PROTEIN-RELATED"/>
    <property type="match status" value="1"/>
</dbReference>
<sequence length="967" mass="111014">MLKRLLPYQVLQRLVRRPPRPENPPSPDPPPVISSGPSPTDTGSRAIPVYIETLKNGFILLLKRVEPVLEGTPFRIPISLVNTIIDLAVTVSNNREDLKDTFQELSQHLDLVNNILPEAVTLEGKDRILKFYEGVKTEMEKIEALGTRRTFQQTLDSEQDTRMIETILRTIDRNLKSFQLEIIISLEKKMDDSKMDSALRILYEASAHDATHDAGDRYTHPMCHENTRTNILKNLRTWATAEDSKSILWMYGPAGTGKSAISQSMCRDLQQQGYLGASFFFKRGHPSRGSGLKLFPTIAYQLAVGSGVFKAALSRCLNEDPAIVHRSISIQLQKLIIGPSQEALLSARNTIIIIDGLDECENEGMQQDIVGSIGQLLPPNLSLHFLIASRQEPHIMQAFDQQRMPLDRLNVHGSLKDIRVYLLDEFKRIHMTHSTMAAIPGPWPTEEIINYLVEKSSGHFIYAATAIKFIKDNDFHPPDRLAMITQIQECDDMSPFSAIDALYIQILSSVPAQTQLTRILSIVAAGYKVDLIIIAQFLGTTVPKVYLTLRRLLSIFDIPHAQYLDVHHASFLDFLNDPKRAGQFYFGDANRHDLAIGVARNYSWSSTQPLTVFDMQFITTTYLSPQLSSQLLEHNSDHIFFTPHLYHLDTEVISKILAWLKTQQASATLVQHWTDYSFMHILEYILDERGISDRNTIMRERLELCLPNVISEEEFAKWKRYHVFKPLCSIEHIKSVASAELIRIINAYHVFTMHPLSPWVRISLWDICSLFCLTSKELLTIINPLQKLIESEHYEKMLLQSQICIMQPHTESFVPVEEFFPLYHFIVSMDLQIQSLYPEPTMKELVKLCLKNVQPCEGKKASNAFGSPYPWSCILRACPPSEELLDLLHPIIEETYAAYRHDQLEYEEYTEYNFRGEIHNILQWLETFSEPPFKMIEQMKTCFEMQKLDMLEYDDDIWKRWKAGTGW</sequence>
<dbReference type="Pfam" id="PF24883">
    <property type="entry name" value="NPHP3_N"/>
    <property type="match status" value="1"/>
</dbReference>
<evidence type="ECO:0000256" key="1">
    <source>
        <dbReference type="ARBA" id="ARBA00022737"/>
    </source>
</evidence>
<dbReference type="AlphaFoldDB" id="A0AAV9Z0M4"/>
<dbReference type="InterPro" id="IPR027417">
    <property type="entry name" value="P-loop_NTPase"/>
</dbReference>
<reference evidence="4 5" key="1">
    <citation type="journal article" date="2024" name="J Genomics">
        <title>Draft genome sequencing and assembly of Favolaschia claudopus CIRM-BRFM 2984 isolated from oak limbs.</title>
        <authorList>
            <person name="Navarro D."/>
            <person name="Drula E."/>
            <person name="Chaduli D."/>
            <person name="Cazenave R."/>
            <person name="Ahrendt S."/>
            <person name="Wang J."/>
            <person name="Lipzen A."/>
            <person name="Daum C."/>
            <person name="Barry K."/>
            <person name="Grigoriev I.V."/>
            <person name="Favel A."/>
            <person name="Rosso M.N."/>
            <person name="Martin F."/>
        </authorList>
    </citation>
    <scope>NUCLEOTIDE SEQUENCE [LARGE SCALE GENOMIC DNA]</scope>
    <source>
        <strain evidence="4 5">CIRM-BRFM 2984</strain>
    </source>
</reference>
<gene>
    <name evidence="4" type="ORF">R3P38DRAFT_3414049</name>
</gene>
<name>A0AAV9Z0M4_9AGAR</name>
<evidence type="ECO:0000313" key="5">
    <source>
        <dbReference type="Proteomes" id="UP001362999"/>
    </source>
</evidence>
<feature type="domain" description="Nephrocystin 3-like N-terminal" evidence="3">
    <location>
        <begin position="232"/>
        <end position="390"/>
    </location>
</feature>
<proteinExistence type="predicted"/>
<dbReference type="Proteomes" id="UP001362999">
    <property type="component" value="Unassembled WGS sequence"/>
</dbReference>
<feature type="compositionally biased region" description="Pro residues" evidence="2">
    <location>
        <begin position="21"/>
        <end position="32"/>
    </location>
</feature>
<keyword evidence="1" id="KW-0677">Repeat</keyword>
<dbReference type="CDD" id="cd21037">
    <property type="entry name" value="MLKL_NTD"/>
    <property type="match status" value="1"/>
</dbReference>
<dbReference type="EMBL" id="JAWWNJ010000256">
    <property type="protein sequence ID" value="KAK6966792.1"/>
    <property type="molecule type" value="Genomic_DNA"/>
</dbReference>
<accession>A0AAV9Z0M4</accession>
<dbReference type="PANTHER" id="PTHR10039">
    <property type="entry name" value="AMELOGENIN"/>
    <property type="match status" value="1"/>
</dbReference>
<comment type="caution">
    <text evidence="4">The sequence shown here is derived from an EMBL/GenBank/DDBJ whole genome shotgun (WGS) entry which is preliminary data.</text>
</comment>
<dbReference type="InterPro" id="IPR056884">
    <property type="entry name" value="NPHP3-like_N"/>
</dbReference>
<dbReference type="Gene3D" id="3.40.50.300">
    <property type="entry name" value="P-loop containing nucleotide triphosphate hydrolases"/>
    <property type="match status" value="1"/>
</dbReference>
<evidence type="ECO:0000256" key="2">
    <source>
        <dbReference type="SAM" id="MobiDB-lite"/>
    </source>
</evidence>
<evidence type="ECO:0000313" key="4">
    <source>
        <dbReference type="EMBL" id="KAK6966792.1"/>
    </source>
</evidence>
<dbReference type="InterPro" id="IPR059179">
    <property type="entry name" value="MLKL-like_MCAfunc"/>
</dbReference>